<dbReference type="EMBL" id="DLUG01000177">
    <property type="protein sequence ID" value="DAB36096.1"/>
    <property type="molecule type" value="Genomic_DNA"/>
</dbReference>
<evidence type="ECO:0000313" key="4">
    <source>
        <dbReference type="Proteomes" id="UP000231638"/>
    </source>
</evidence>
<protein>
    <recommendedName>
        <fullName evidence="1">ATP-dependent Clp protease adapter protein ClpS</fullName>
    </recommendedName>
</protein>
<name>A0A2D3WCT2_9BACT</name>
<dbReference type="Pfam" id="PF02617">
    <property type="entry name" value="ClpS"/>
    <property type="match status" value="1"/>
</dbReference>
<keyword evidence="3" id="KW-0378">Hydrolase</keyword>
<dbReference type="InterPro" id="IPR014719">
    <property type="entry name" value="Ribosomal_bL12_C/ClpS-like"/>
</dbReference>
<evidence type="ECO:0000259" key="2">
    <source>
        <dbReference type="Pfam" id="PF02617"/>
    </source>
</evidence>
<comment type="subunit">
    <text evidence="1">Binds to the N-terminal domain of the chaperone ClpA.</text>
</comment>
<dbReference type="GO" id="GO:0008233">
    <property type="term" value="F:peptidase activity"/>
    <property type="evidence" value="ECO:0007669"/>
    <property type="project" value="UniProtKB-KW"/>
</dbReference>
<comment type="similarity">
    <text evidence="1">Belongs to the ClpS family.</text>
</comment>
<dbReference type="PANTHER" id="PTHR33473">
    <property type="entry name" value="ATP-DEPENDENT CLP PROTEASE ADAPTER PROTEIN CLPS1, CHLOROPLASTIC"/>
    <property type="match status" value="1"/>
</dbReference>
<sequence>MHSKAQGEVQNDTAEAIRVQEPKLYKVLLLNDDYSSMDFVIKVLMQVFHHRFEKAAEIMLNVHEQGKGLCGVYVYEIAETKVARVRKMAKEEKFPLRAVMEED</sequence>
<dbReference type="SUPFAM" id="SSF54736">
    <property type="entry name" value="ClpS-like"/>
    <property type="match status" value="1"/>
</dbReference>
<dbReference type="Gene3D" id="3.30.1390.10">
    <property type="match status" value="1"/>
</dbReference>
<comment type="function">
    <text evidence="1">Involved in the modulation of the specificity of the ClpAP-mediated ATP-dependent protein degradation.</text>
</comment>
<keyword evidence="3" id="KW-0645">Protease</keyword>
<dbReference type="FunFam" id="3.30.1390.10:FF:000002">
    <property type="entry name" value="ATP-dependent Clp protease adapter protein ClpS"/>
    <property type="match status" value="1"/>
</dbReference>
<proteinExistence type="inferred from homology"/>
<organism evidence="3 4">
    <name type="scientific">Sulfurospirillum cavolei</name>
    <dbReference type="NCBI Taxonomy" id="366522"/>
    <lineage>
        <taxon>Bacteria</taxon>
        <taxon>Pseudomonadati</taxon>
        <taxon>Campylobacterota</taxon>
        <taxon>Epsilonproteobacteria</taxon>
        <taxon>Campylobacterales</taxon>
        <taxon>Sulfurospirillaceae</taxon>
        <taxon>Sulfurospirillum</taxon>
    </lineage>
</organism>
<dbReference type="HAMAP" id="MF_00302">
    <property type="entry name" value="ClpS"/>
    <property type="match status" value="1"/>
</dbReference>
<dbReference type="STRING" id="366522.GCA_001548055_00836"/>
<dbReference type="RefSeq" id="WP_039673143.1">
    <property type="nucleotide sequence ID" value="NZ_AP014724.1"/>
</dbReference>
<feature type="domain" description="Adaptor protein ClpS core" evidence="2">
    <location>
        <begin position="20"/>
        <end position="98"/>
    </location>
</feature>
<dbReference type="AlphaFoldDB" id="A0A2D3WCT2"/>
<evidence type="ECO:0000313" key="3">
    <source>
        <dbReference type="EMBL" id="DAB36096.1"/>
    </source>
</evidence>
<dbReference type="GO" id="GO:0030163">
    <property type="term" value="P:protein catabolic process"/>
    <property type="evidence" value="ECO:0007669"/>
    <property type="project" value="InterPro"/>
</dbReference>
<dbReference type="PANTHER" id="PTHR33473:SF19">
    <property type="entry name" value="ATP-DEPENDENT CLP PROTEASE ADAPTER PROTEIN CLPS"/>
    <property type="match status" value="1"/>
</dbReference>
<reference evidence="3 4" key="1">
    <citation type="journal article" date="2017" name="Front. Microbiol.">
        <title>Comparative Genomic Analysis of the Class Epsilonproteobacteria and Proposed Reclassification to Epsilonbacteraeota (phyl. nov.).</title>
        <authorList>
            <person name="Waite D.W."/>
            <person name="Vanwonterghem I."/>
            <person name="Rinke C."/>
            <person name="Parks D.H."/>
            <person name="Zhang Y."/>
            <person name="Takai K."/>
            <person name="Sievert S.M."/>
            <person name="Simon J."/>
            <person name="Campbell B.J."/>
            <person name="Hanson T.E."/>
            <person name="Woyke T."/>
            <person name="Klotz M.G."/>
            <person name="Hugenholtz P."/>
        </authorList>
    </citation>
    <scope>NUCLEOTIDE SEQUENCE [LARGE SCALE GENOMIC DNA]</scope>
    <source>
        <strain evidence="3">UBA11420</strain>
    </source>
</reference>
<accession>A0A2D3WCT2</accession>
<gene>
    <name evidence="1" type="primary">clpS</name>
    <name evidence="3" type="ORF">CFH80_06695</name>
</gene>
<dbReference type="Proteomes" id="UP000231638">
    <property type="component" value="Unassembled WGS sequence"/>
</dbReference>
<dbReference type="InterPro" id="IPR003769">
    <property type="entry name" value="ClpS_core"/>
</dbReference>
<dbReference type="InterPro" id="IPR022935">
    <property type="entry name" value="ClpS"/>
</dbReference>
<evidence type="ECO:0000256" key="1">
    <source>
        <dbReference type="HAMAP-Rule" id="MF_00302"/>
    </source>
</evidence>
<dbReference type="GO" id="GO:0006508">
    <property type="term" value="P:proteolysis"/>
    <property type="evidence" value="ECO:0007669"/>
    <property type="project" value="UniProtKB-UniRule"/>
</dbReference>
<comment type="caution">
    <text evidence="3">The sequence shown here is derived from an EMBL/GenBank/DDBJ whole genome shotgun (WGS) entry which is preliminary data.</text>
</comment>